<dbReference type="Pfam" id="PF01593">
    <property type="entry name" value="Amino_oxidase"/>
    <property type="match status" value="1"/>
</dbReference>
<evidence type="ECO:0000313" key="2">
    <source>
        <dbReference type="EMBL" id="SFF37912.1"/>
    </source>
</evidence>
<protein>
    <submittedName>
        <fullName evidence="2">C-3',4' desaturase CrtD</fullName>
    </submittedName>
</protein>
<dbReference type="Gene3D" id="3.50.50.60">
    <property type="entry name" value="FAD/NAD(P)-binding domain"/>
    <property type="match status" value="2"/>
</dbReference>
<evidence type="ECO:0000313" key="3">
    <source>
        <dbReference type="Proteomes" id="UP000199513"/>
    </source>
</evidence>
<dbReference type="RefSeq" id="WP_091548299.1">
    <property type="nucleotide sequence ID" value="NZ_FONY01000029.1"/>
</dbReference>
<dbReference type="GO" id="GO:0016491">
    <property type="term" value="F:oxidoreductase activity"/>
    <property type="evidence" value="ECO:0007669"/>
    <property type="project" value="InterPro"/>
</dbReference>
<dbReference type="STRING" id="1003.SAMN04488541_102931"/>
<dbReference type="Gene3D" id="3.90.660.10">
    <property type="match status" value="1"/>
</dbReference>
<proteinExistence type="predicted"/>
<accession>A0A1I2I6I3</accession>
<dbReference type="Proteomes" id="UP000199513">
    <property type="component" value="Unassembled WGS sequence"/>
</dbReference>
<dbReference type="InterPro" id="IPR002937">
    <property type="entry name" value="Amino_oxidase"/>
</dbReference>
<dbReference type="GO" id="GO:0016116">
    <property type="term" value="P:carotenoid metabolic process"/>
    <property type="evidence" value="ECO:0007669"/>
    <property type="project" value="InterPro"/>
</dbReference>
<dbReference type="PANTHER" id="PTHR46313">
    <property type="match status" value="1"/>
</dbReference>
<dbReference type="AlphaFoldDB" id="A0A1I2I6I3"/>
<reference evidence="2 3" key="1">
    <citation type="submission" date="2016-10" db="EMBL/GenBank/DDBJ databases">
        <authorList>
            <person name="de Groot N.N."/>
        </authorList>
    </citation>
    <scope>NUCLEOTIDE SEQUENCE [LARGE SCALE GENOMIC DNA]</scope>
    <source>
        <strain>GEY</strain>
        <strain evidence="3">DSM 9560</strain>
    </source>
</reference>
<dbReference type="PROSITE" id="PS51257">
    <property type="entry name" value="PROKAR_LIPOPROTEIN"/>
    <property type="match status" value="1"/>
</dbReference>
<sequence length="494" mass="56163">MSNRFDALVIGSGMGSLTVACLLAKEGKKVGILEQNWLAGGCTSSYWRKGFVFESGATTLVGLDKNMPLRYLLDEIGVALEVVELDLPMKIVMKNGVVIHRYKDLDQWIEEAERVFGKKNQRAFWKFCYQVSQFVWETSLEQTAFPPSNFSDLLYCAKNVNLKQLRYAGYAFFSMEWLLKKYDLLDNQPFVDFVNEQLLITAQNYLQEVNVLFGATALCYTNYGNYYINGGLINLVSPLVKYLETQGSTLFLRHKVEKISSKNNLYHLTVKPKGKEVQEFYAPILVSGIPINNTLELWEGKEKFIKPLQEKQMLSPQLNSAFQMGIGFKKTKEFDCIHYQIHLEKPLPQVGSASIFLSLNHPHDQSRCDEPNSMVASISTHVKNPAANMTFDKAKAEEAILEALEKRGFLKKEEVIYAHSSTPTAWEKWTNRKYGFVGGYPQYLKIKPWQMIDSRLDSKGAYLCGDTTYPGQGIPGVVLSGIIAYNKMKRDKQI</sequence>
<organism evidence="2 3">
    <name type="scientific">Thermoflexibacter ruber</name>
    <dbReference type="NCBI Taxonomy" id="1003"/>
    <lineage>
        <taxon>Bacteria</taxon>
        <taxon>Pseudomonadati</taxon>
        <taxon>Bacteroidota</taxon>
        <taxon>Cytophagia</taxon>
        <taxon>Cytophagales</taxon>
        <taxon>Thermoflexibacteraceae</taxon>
        <taxon>Thermoflexibacter</taxon>
    </lineage>
</organism>
<dbReference type="OrthoDB" id="9789960at2"/>
<keyword evidence="3" id="KW-1185">Reference proteome</keyword>
<evidence type="ECO:0000259" key="1">
    <source>
        <dbReference type="Pfam" id="PF01593"/>
    </source>
</evidence>
<dbReference type="EMBL" id="FONY01000029">
    <property type="protein sequence ID" value="SFF37912.1"/>
    <property type="molecule type" value="Genomic_DNA"/>
</dbReference>
<dbReference type="SUPFAM" id="SSF51905">
    <property type="entry name" value="FAD/NAD(P)-binding domain"/>
    <property type="match status" value="1"/>
</dbReference>
<dbReference type="InterPro" id="IPR045892">
    <property type="entry name" value="CrtISO-like"/>
</dbReference>
<name>A0A1I2I6I3_9BACT</name>
<dbReference type="PANTHER" id="PTHR46313:SF3">
    <property type="entry name" value="PROLYCOPENE ISOMERASE, CHLOROPLASTIC"/>
    <property type="match status" value="1"/>
</dbReference>
<dbReference type="InterPro" id="IPR036188">
    <property type="entry name" value="FAD/NAD-bd_sf"/>
</dbReference>
<feature type="domain" description="Amine oxidase" evidence="1">
    <location>
        <begin position="17"/>
        <end position="484"/>
    </location>
</feature>
<gene>
    <name evidence="2" type="ORF">SAMN04488541_102931</name>
</gene>